<dbReference type="PROSITE" id="PS50887">
    <property type="entry name" value="GGDEF"/>
    <property type="match status" value="1"/>
</dbReference>
<comment type="caution">
    <text evidence="7">The sequence shown here is derived from an EMBL/GenBank/DDBJ whole genome shotgun (WGS) entry which is preliminary data.</text>
</comment>
<dbReference type="Gene3D" id="3.30.70.270">
    <property type="match status" value="1"/>
</dbReference>
<dbReference type="Gene3D" id="3.40.190.10">
    <property type="entry name" value="Periplasmic binding protein-like II"/>
    <property type="match status" value="6"/>
</dbReference>
<dbReference type="InterPro" id="IPR043128">
    <property type="entry name" value="Rev_trsase/Diguanyl_cyclase"/>
</dbReference>
<feature type="domain" description="GGDEF" evidence="6">
    <location>
        <begin position="876"/>
        <end position="1005"/>
    </location>
</feature>
<dbReference type="InterPro" id="IPR015168">
    <property type="entry name" value="SsuA/THI5"/>
</dbReference>
<protein>
    <recommendedName>
        <fullName evidence="2">diguanylate cyclase</fullName>
        <ecNumber evidence="2">2.7.7.65</ecNumber>
    </recommendedName>
</protein>
<feature type="chain" id="PRO_5021413036" description="diguanylate cyclase" evidence="5">
    <location>
        <begin position="27"/>
        <end position="1009"/>
    </location>
</feature>
<dbReference type="EC" id="2.7.7.65" evidence="2"/>
<gene>
    <name evidence="7" type="ORF">FJM67_14710</name>
</gene>
<dbReference type="Pfam" id="PF09084">
    <property type="entry name" value="NMT1"/>
    <property type="match status" value="1"/>
</dbReference>
<dbReference type="PANTHER" id="PTHR45138:SF9">
    <property type="entry name" value="DIGUANYLATE CYCLASE DGCM-RELATED"/>
    <property type="match status" value="1"/>
</dbReference>
<dbReference type="NCBIfam" id="TIGR00254">
    <property type="entry name" value="GGDEF"/>
    <property type="match status" value="1"/>
</dbReference>
<dbReference type="SUPFAM" id="SSF53850">
    <property type="entry name" value="Periplasmic binding protein-like II"/>
    <property type="match status" value="3"/>
</dbReference>
<dbReference type="Pfam" id="PF00497">
    <property type="entry name" value="SBP_bac_3"/>
    <property type="match status" value="2"/>
</dbReference>
<dbReference type="InterPro" id="IPR050469">
    <property type="entry name" value="Diguanylate_Cyclase"/>
</dbReference>
<evidence type="ECO:0000256" key="3">
    <source>
        <dbReference type="ARBA" id="ARBA00034247"/>
    </source>
</evidence>
<keyword evidence="4" id="KW-0472">Membrane</keyword>
<accession>A0A501WG67</accession>
<evidence type="ECO:0000256" key="1">
    <source>
        <dbReference type="ARBA" id="ARBA00001946"/>
    </source>
</evidence>
<sequence>MLLSRAKFVKAVYVLLMMLLVSYASAESEKVTLRLQWKHQFEFAGFYMAKELGYYAEAGLDVDILEYENGMDIVKEVSEGRSDFGIWGSGIIERAQQGEPIVFLANYFKRSPLALATSADISFPSELEGKRLMVSDADIKNANYTQMFRTFKVDVSKIEFVQPTFDVQDFIDGKVDGVSIFLTNEPYILKKNGVPYNIIDPNNFGVELYDVNVFTSRDFAERSPEQTAAFVEASNKGWYYALEHIDEAVELIKAKYDSQNKSRDHLVYEAQQTVRMMQPKNYPIGSIDLNRVTRIGNLFNEMGLTQTAANTNFVFNAASPGVALTSDELTFLYEHKDIKVAMMPDFTPFSFVHGSKVQGYEHDLLTLLSEKTGLQFKPEYGIWNRGLSAFKERQVDMIASISYKPERTDFTLFTEPYYEIPIMIYVRDDFGSYDGIDSLRGKKVGVLKDVFYVKELKQLGTMELVIYETYEQLTKALVYGQVDALMQNLTNIDSLIKDNAYTNLRLAGELQLPTIQKEDLRFGVRSDYPELHSILQKGLDAITVEETLALSNRWLGIRANETAKSISFNRPEREYLAQKGAITMCVDPSWMPLEGIDDEGKHVGVSADILALVAKNTGLNLRLVPTSSWAESMAFAQSRRCDLLTLAMETPSRKEFLNFTLPYLSYPFVIATRDSRQFIDNMNILNGKKLAMLSGYSTVEVIAKDYPNIEIVEVDTLVEGVQKVRSGEAYGYIDALPVIASAIQREGFTDLYIAGKMDHQFELGIATRNDEPMLLDVMQKALSSVDADDIQAISNKWLAVRFESRVDYSLLYKVVAGFAVLLLLGLWRHSVMQKTKKMIEAKNKELQVLANTDALTGLYNRHRVEESLEQYRELGKTFSVIILDIDNFKRINDIFGHAIGDSTLVEFAQMLTRLTRRADVVGRWGGEEFLVVLPDTQELEALKVAEALRAGIARHTFSIVGEVTASIGVAAYMPNETASELVSRADDALYYSKEHGRNQVTGAKDMTKL</sequence>
<evidence type="ECO:0000256" key="5">
    <source>
        <dbReference type="SAM" id="SignalP"/>
    </source>
</evidence>
<evidence type="ECO:0000256" key="2">
    <source>
        <dbReference type="ARBA" id="ARBA00012528"/>
    </source>
</evidence>
<keyword evidence="8" id="KW-1185">Reference proteome</keyword>
<evidence type="ECO:0000313" key="7">
    <source>
        <dbReference type="EMBL" id="TPE47350.1"/>
    </source>
</evidence>
<keyword evidence="4" id="KW-0812">Transmembrane</keyword>
<dbReference type="Proteomes" id="UP000315901">
    <property type="component" value="Unassembled WGS sequence"/>
</dbReference>
<dbReference type="AlphaFoldDB" id="A0A501WG67"/>
<dbReference type="EMBL" id="VFRR01000043">
    <property type="protein sequence ID" value="TPE47350.1"/>
    <property type="molecule type" value="Genomic_DNA"/>
</dbReference>
<dbReference type="InterPro" id="IPR000160">
    <property type="entry name" value="GGDEF_dom"/>
</dbReference>
<dbReference type="RefSeq" id="WP_140590863.1">
    <property type="nucleotide sequence ID" value="NZ_VFRR01000043.1"/>
</dbReference>
<dbReference type="SUPFAM" id="SSF55073">
    <property type="entry name" value="Nucleotide cyclase"/>
    <property type="match status" value="1"/>
</dbReference>
<dbReference type="CDD" id="cd13708">
    <property type="entry name" value="PBP2_BvgS_like_1"/>
    <property type="match status" value="1"/>
</dbReference>
<comment type="catalytic activity">
    <reaction evidence="3">
        <text>2 GTP = 3',3'-c-di-GMP + 2 diphosphate</text>
        <dbReference type="Rhea" id="RHEA:24898"/>
        <dbReference type="ChEBI" id="CHEBI:33019"/>
        <dbReference type="ChEBI" id="CHEBI:37565"/>
        <dbReference type="ChEBI" id="CHEBI:58805"/>
        <dbReference type="EC" id="2.7.7.65"/>
    </reaction>
</comment>
<evidence type="ECO:0000256" key="4">
    <source>
        <dbReference type="SAM" id="Phobius"/>
    </source>
</evidence>
<dbReference type="SMART" id="SM00267">
    <property type="entry name" value="GGDEF"/>
    <property type="match status" value="1"/>
</dbReference>
<dbReference type="FunFam" id="3.30.70.270:FF:000001">
    <property type="entry name" value="Diguanylate cyclase domain protein"/>
    <property type="match status" value="1"/>
</dbReference>
<dbReference type="Pfam" id="PF00990">
    <property type="entry name" value="GGDEF"/>
    <property type="match status" value="1"/>
</dbReference>
<dbReference type="SMART" id="SM00062">
    <property type="entry name" value="PBPb"/>
    <property type="match status" value="2"/>
</dbReference>
<name>A0A501WG67_9GAMM</name>
<dbReference type="InterPro" id="IPR001638">
    <property type="entry name" value="Solute-binding_3/MltF_N"/>
</dbReference>
<evidence type="ECO:0000259" key="6">
    <source>
        <dbReference type="PROSITE" id="PS50887"/>
    </source>
</evidence>
<evidence type="ECO:0000313" key="8">
    <source>
        <dbReference type="Proteomes" id="UP000315901"/>
    </source>
</evidence>
<feature type="signal peptide" evidence="5">
    <location>
        <begin position="1"/>
        <end position="26"/>
    </location>
</feature>
<dbReference type="InterPro" id="IPR029787">
    <property type="entry name" value="Nucleotide_cyclase"/>
</dbReference>
<feature type="transmembrane region" description="Helical" evidence="4">
    <location>
        <begin position="810"/>
        <end position="827"/>
    </location>
</feature>
<keyword evidence="5" id="KW-0732">Signal</keyword>
<organism evidence="7 8">
    <name type="scientific">Maribrevibacterium harenarium</name>
    <dbReference type="NCBI Taxonomy" id="2589817"/>
    <lineage>
        <taxon>Bacteria</taxon>
        <taxon>Pseudomonadati</taxon>
        <taxon>Pseudomonadota</taxon>
        <taxon>Gammaproteobacteria</taxon>
        <taxon>Oceanospirillales</taxon>
        <taxon>Oceanospirillaceae</taxon>
        <taxon>Maribrevibacterium</taxon>
    </lineage>
</organism>
<dbReference type="CDD" id="cd01007">
    <property type="entry name" value="PBP2_BvgS_HisK_like"/>
    <property type="match status" value="1"/>
</dbReference>
<dbReference type="GO" id="GO:0052621">
    <property type="term" value="F:diguanylate cyclase activity"/>
    <property type="evidence" value="ECO:0007669"/>
    <property type="project" value="UniProtKB-EC"/>
</dbReference>
<comment type="cofactor">
    <cofactor evidence="1">
        <name>Mg(2+)</name>
        <dbReference type="ChEBI" id="CHEBI:18420"/>
    </cofactor>
</comment>
<dbReference type="OrthoDB" id="9180959at2"/>
<proteinExistence type="predicted"/>
<reference evidence="7 8" key="1">
    <citation type="submission" date="2019-06" db="EMBL/GenBank/DDBJ databases">
        <title>A novel bacterium of genus Marinomonas, isolated from coastal sand.</title>
        <authorList>
            <person name="Huang H."/>
            <person name="Mo K."/>
            <person name="Hu Y."/>
        </authorList>
    </citation>
    <scope>NUCLEOTIDE SEQUENCE [LARGE SCALE GENOMIC DNA]</scope>
    <source>
        <strain evidence="7 8">HB171799</strain>
    </source>
</reference>
<keyword evidence="4" id="KW-1133">Transmembrane helix</keyword>
<dbReference type="CDD" id="cd01949">
    <property type="entry name" value="GGDEF"/>
    <property type="match status" value="1"/>
</dbReference>
<dbReference type="PANTHER" id="PTHR45138">
    <property type="entry name" value="REGULATORY COMPONENTS OF SENSORY TRANSDUCTION SYSTEM"/>
    <property type="match status" value="1"/>
</dbReference>